<evidence type="ECO:0000256" key="1">
    <source>
        <dbReference type="SAM" id="MobiDB-lite"/>
    </source>
</evidence>
<keyword evidence="3" id="KW-1185">Reference proteome</keyword>
<proteinExistence type="predicted"/>
<gene>
    <name evidence="2" type="ORF">QTG54_014629</name>
</gene>
<dbReference type="Proteomes" id="UP001224775">
    <property type="component" value="Unassembled WGS sequence"/>
</dbReference>
<sequence length="106" mass="12380">MSLTNKIADVLHKSVVTTFFGLFCYQGYQLGSMMIQGRTEGPGANSTQQQQQHPQEGFIQMLRDKYQEEYTKYFDTGHRDWYDKDDNSYLEKVPKPQDYQPGGKRN</sequence>
<reference evidence="2" key="1">
    <citation type="submission" date="2023-06" db="EMBL/GenBank/DDBJ databases">
        <title>Survivors Of The Sea: Transcriptome response of Skeletonema marinoi to long-term dormancy.</title>
        <authorList>
            <person name="Pinder M.I.M."/>
            <person name="Kourtchenko O."/>
            <person name="Robertson E.K."/>
            <person name="Larsson T."/>
            <person name="Maumus F."/>
            <person name="Osuna-Cruz C.M."/>
            <person name="Vancaester E."/>
            <person name="Stenow R."/>
            <person name="Vandepoele K."/>
            <person name="Ploug H."/>
            <person name="Bruchert V."/>
            <person name="Godhe A."/>
            <person name="Topel M."/>
        </authorList>
    </citation>
    <scope>NUCLEOTIDE SEQUENCE</scope>
    <source>
        <strain evidence="2">R05AC</strain>
    </source>
</reference>
<accession>A0AAD9D5F5</accession>
<protein>
    <submittedName>
        <fullName evidence="2">Uncharacterized protein</fullName>
    </submittedName>
</protein>
<evidence type="ECO:0000313" key="3">
    <source>
        <dbReference type="Proteomes" id="UP001224775"/>
    </source>
</evidence>
<dbReference type="EMBL" id="JATAAI010000037">
    <property type="protein sequence ID" value="KAK1734756.1"/>
    <property type="molecule type" value="Genomic_DNA"/>
</dbReference>
<evidence type="ECO:0000313" key="2">
    <source>
        <dbReference type="EMBL" id="KAK1734756.1"/>
    </source>
</evidence>
<name>A0AAD9D5F5_9STRA</name>
<dbReference type="AlphaFoldDB" id="A0AAD9D5F5"/>
<feature type="region of interest" description="Disordered" evidence="1">
    <location>
        <begin position="78"/>
        <end position="106"/>
    </location>
</feature>
<feature type="compositionally biased region" description="Basic and acidic residues" evidence="1">
    <location>
        <begin position="78"/>
        <end position="95"/>
    </location>
</feature>
<organism evidence="2 3">
    <name type="scientific">Skeletonema marinoi</name>
    <dbReference type="NCBI Taxonomy" id="267567"/>
    <lineage>
        <taxon>Eukaryota</taxon>
        <taxon>Sar</taxon>
        <taxon>Stramenopiles</taxon>
        <taxon>Ochrophyta</taxon>
        <taxon>Bacillariophyta</taxon>
        <taxon>Coscinodiscophyceae</taxon>
        <taxon>Thalassiosirophycidae</taxon>
        <taxon>Thalassiosirales</taxon>
        <taxon>Skeletonemataceae</taxon>
        <taxon>Skeletonema</taxon>
        <taxon>Skeletonema marinoi-dohrnii complex</taxon>
    </lineage>
</organism>
<comment type="caution">
    <text evidence="2">The sequence shown here is derived from an EMBL/GenBank/DDBJ whole genome shotgun (WGS) entry which is preliminary data.</text>
</comment>